<dbReference type="FunFam" id="2.60.40.10:FF:000208">
    <property type="entry name" value="Butyrophilin subfamily 1 member A1"/>
    <property type="match status" value="1"/>
</dbReference>
<dbReference type="Proteomes" id="UP000233556">
    <property type="component" value="Unassembled WGS sequence"/>
</dbReference>
<dbReference type="SMART" id="SM00409">
    <property type="entry name" value="IG"/>
    <property type="match status" value="1"/>
</dbReference>
<feature type="chain" id="PRO_5014168122" evidence="4">
    <location>
        <begin position="19"/>
        <end position="138"/>
    </location>
</feature>
<protein>
    <submittedName>
        <fullName evidence="6">Butyrophilin subfamily 3 member a2-like isoform x1</fullName>
    </submittedName>
</protein>
<keyword evidence="4" id="KW-0732">Signal</keyword>
<dbReference type="GO" id="GO:0005102">
    <property type="term" value="F:signaling receptor binding"/>
    <property type="evidence" value="ECO:0007669"/>
    <property type="project" value="TreeGrafter"/>
</dbReference>
<evidence type="ECO:0000313" key="6">
    <source>
        <dbReference type="EMBL" id="PKU27015.1"/>
    </source>
</evidence>
<evidence type="ECO:0000256" key="4">
    <source>
        <dbReference type="SAM" id="SignalP"/>
    </source>
</evidence>
<dbReference type="SMART" id="SM00406">
    <property type="entry name" value="IGv"/>
    <property type="match status" value="1"/>
</dbReference>
<dbReference type="InterPro" id="IPR036179">
    <property type="entry name" value="Ig-like_dom_sf"/>
</dbReference>
<reference evidence="7" key="1">
    <citation type="submission" date="2017-11" db="EMBL/GenBank/DDBJ databases">
        <authorList>
            <person name="Lima N.C."/>
            <person name="Parody-Merino A.M."/>
            <person name="Battley P.F."/>
            <person name="Fidler A.E."/>
            <person name="Prosdocimi F."/>
        </authorList>
    </citation>
    <scope>NUCLEOTIDE SEQUENCE [LARGE SCALE GENOMIC DNA]</scope>
</reference>
<keyword evidence="2" id="KW-0472">Membrane</keyword>
<evidence type="ECO:0000256" key="2">
    <source>
        <dbReference type="ARBA" id="ARBA00023136"/>
    </source>
</evidence>
<dbReference type="SUPFAM" id="SSF48726">
    <property type="entry name" value="Immunoglobulin"/>
    <property type="match status" value="1"/>
</dbReference>
<dbReference type="PANTHER" id="PTHR24100">
    <property type="entry name" value="BUTYROPHILIN"/>
    <property type="match status" value="1"/>
</dbReference>
<organism evidence="6 7">
    <name type="scientific">Limosa lapponica baueri</name>
    <dbReference type="NCBI Taxonomy" id="1758121"/>
    <lineage>
        <taxon>Eukaryota</taxon>
        <taxon>Metazoa</taxon>
        <taxon>Chordata</taxon>
        <taxon>Craniata</taxon>
        <taxon>Vertebrata</taxon>
        <taxon>Euteleostomi</taxon>
        <taxon>Archelosauria</taxon>
        <taxon>Archosauria</taxon>
        <taxon>Dinosauria</taxon>
        <taxon>Saurischia</taxon>
        <taxon>Theropoda</taxon>
        <taxon>Coelurosauria</taxon>
        <taxon>Aves</taxon>
        <taxon>Neognathae</taxon>
        <taxon>Neoaves</taxon>
        <taxon>Charadriiformes</taxon>
        <taxon>Scolopacidae</taxon>
        <taxon>Limosa</taxon>
    </lineage>
</organism>
<dbReference type="GO" id="GO:0001817">
    <property type="term" value="P:regulation of cytokine production"/>
    <property type="evidence" value="ECO:0007669"/>
    <property type="project" value="TreeGrafter"/>
</dbReference>
<dbReference type="EMBL" id="KZ532867">
    <property type="protein sequence ID" value="PKU27015.1"/>
    <property type="molecule type" value="Genomic_DNA"/>
</dbReference>
<feature type="domain" description="Ig-like" evidence="5">
    <location>
        <begin position="15"/>
        <end position="127"/>
    </location>
</feature>
<dbReference type="Pfam" id="PF07686">
    <property type="entry name" value="V-set"/>
    <property type="match status" value="1"/>
</dbReference>
<evidence type="ECO:0000256" key="1">
    <source>
        <dbReference type="ARBA" id="ARBA00004370"/>
    </source>
</evidence>
<proteinExistence type="predicted"/>
<dbReference type="InterPro" id="IPR050504">
    <property type="entry name" value="IgSF_BTN/MOG"/>
</dbReference>
<dbReference type="InterPro" id="IPR007110">
    <property type="entry name" value="Ig-like_dom"/>
</dbReference>
<comment type="subcellular location">
    <subcellularLocation>
        <location evidence="1">Membrane</location>
    </subcellularLocation>
</comment>
<dbReference type="CDD" id="cd05713">
    <property type="entry name" value="IgV_MOG_like"/>
    <property type="match status" value="1"/>
</dbReference>
<evidence type="ECO:0000313" key="7">
    <source>
        <dbReference type="Proteomes" id="UP000233556"/>
    </source>
</evidence>
<evidence type="ECO:0000259" key="5">
    <source>
        <dbReference type="PROSITE" id="PS50835"/>
    </source>
</evidence>
<gene>
    <name evidence="6" type="ORF">llap_22681</name>
</gene>
<dbReference type="InterPro" id="IPR003599">
    <property type="entry name" value="Ig_sub"/>
</dbReference>
<dbReference type="InterPro" id="IPR013106">
    <property type="entry name" value="Ig_V-set"/>
</dbReference>
<keyword evidence="3" id="KW-0393">Immunoglobulin domain</keyword>
<name>A0A2I0SZN5_LIMLA</name>
<dbReference type="Gene3D" id="2.60.40.10">
    <property type="entry name" value="Immunoglobulins"/>
    <property type="match status" value="1"/>
</dbReference>
<evidence type="ECO:0000256" key="3">
    <source>
        <dbReference type="ARBA" id="ARBA00023319"/>
    </source>
</evidence>
<dbReference type="InterPro" id="IPR013783">
    <property type="entry name" value="Ig-like_fold"/>
</dbReference>
<reference evidence="7" key="2">
    <citation type="submission" date="2017-12" db="EMBL/GenBank/DDBJ databases">
        <title>Genome sequence of the Bar-tailed Godwit (Limosa lapponica baueri).</title>
        <authorList>
            <person name="Lima N.C.B."/>
            <person name="Parody-Merino A.M."/>
            <person name="Battley P.F."/>
            <person name="Fidler A.E."/>
            <person name="Prosdocimi F."/>
        </authorList>
    </citation>
    <scope>NUCLEOTIDE SEQUENCE [LARGE SCALE GENOMIC DNA]</scope>
</reference>
<sequence length="138" mass="15392">MWAQPPSLCVLLCHPAAFIVVGPSRPLLATVGQDVVLPCHLSPRMDARNLEIRWIRQQFSETVHLYQNGEDLDWAQMKEYLGRTELVRDGLSSGSLDLRISDLRTSDDGQYVCTVGDAATYREATVDLKVSVTKARSC</sequence>
<dbReference type="GO" id="GO:0009897">
    <property type="term" value="C:external side of plasma membrane"/>
    <property type="evidence" value="ECO:0007669"/>
    <property type="project" value="TreeGrafter"/>
</dbReference>
<dbReference type="AlphaFoldDB" id="A0A2I0SZN5"/>
<dbReference type="OrthoDB" id="9049620at2759"/>
<dbReference type="PROSITE" id="PS50835">
    <property type="entry name" value="IG_LIKE"/>
    <property type="match status" value="1"/>
</dbReference>
<feature type="signal peptide" evidence="4">
    <location>
        <begin position="1"/>
        <end position="18"/>
    </location>
</feature>
<dbReference type="GO" id="GO:0050852">
    <property type="term" value="P:T cell receptor signaling pathway"/>
    <property type="evidence" value="ECO:0007669"/>
    <property type="project" value="TreeGrafter"/>
</dbReference>
<accession>A0A2I0SZN5</accession>
<dbReference type="PANTHER" id="PTHR24100:SF149">
    <property type="entry name" value="BG-LIKE ANTIGEN 1-RELATED"/>
    <property type="match status" value="1"/>
</dbReference>
<keyword evidence="7" id="KW-1185">Reference proteome</keyword>